<proteinExistence type="predicted"/>
<dbReference type="InterPro" id="IPR018866">
    <property type="entry name" value="Znf-4CXXC_R1"/>
</dbReference>
<accession>A0AAD8GZB0</accession>
<feature type="compositionally biased region" description="Polar residues" evidence="11">
    <location>
        <begin position="236"/>
        <end position="245"/>
    </location>
</feature>
<dbReference type="Pfam" id="PF10497">
    <property type="entry name" value="zf-4CXXC_R1"/>
    <property type="match status" value="1"/>
</dbReference>
<feature type="region of interest" description="Disordered" evidence="11">
    <location>
        <begin position="214"/>
        <end position="245"/>
    </location>
</feature>
<evidence type="ECO:0000256" key="8">
    <source>
        <dbReference type="ARBA" id="ARBA00023163"/>
    </source>
</evidence>
<dbReference type="GO" id="GO:0006355">
    <property type="term" value="P:regulation of DNA-templated transcription"/>
    <property type="evidence" value="ECO:0007669"/>
    <property type="project" value="InterPro"/>
</dbReference>
<feature type="compositionally biased region" description="Polar residues" evidence="11">
    <location>
        <begin position="12"/>
        <end position="27"/>
    </location>
</feature>
<evidence type="ECO:0000256" key="9">
    <source>
        <dbReference type="ARBA" id="ARBA00023242"/>
    </source>
</evidence>
<feature type="compositionally biased region" description="Polar residues" evidence="11">
    <location>
        <begin position="45"/>
        <end position="56"/>
    </location>
</feature>
<evidence type="ECO:0000256" key="3">
    <source>
        <dbReference type="ARBA" id="ARBA00022490"/>
    </source>
</evidence>
<evidence type="ECO:0000259" key="12">
    <source>
        <dbReference type="Pfam" id="PF10497"/>
    </source>
</evidence>
<evidence type="ECO:0000256" key="4">
    <source>
        <dbReference type="ARBA" id="ARBA00022499"/>
    </source>
</evidence>
<organism evidence="13 14">
    <name type="scientific">Heracleum sosnowskyi</name>
    <dbReference type="NCBI Taxonomy" id="360622"/>
    <lineage>
        <taxon>Eukaryota</taxon>
        <taxon>Viridiplantae</taxon>
        <taxon>Streptophyta</taxon>
        <taxon>Embryophyta</taxon>
        <taxon>Tracheophyta</taxon>
        <taxon>Spermatophyta</taxon>
        <taxon>Magnoliopsida</taxon>
        <taxon>eudicotyledons</taxon>
        <taxon>Gunneridae</taxon>
        <taxon>Pentapetalae</taxon>
        <taxon>asterids</taxon>
        <taxon>campanulids</taxon>
        <taxon>Apiales</taxon>
        <taxon>Apiaceae</taxon>
        <taxon>Apioideae</taxon>
        <taxon>apioid superclade</taxon>
        <taxon>Tordylieae</taxon>
        <taxon>Tordyliinae</taxon>
        <taxon>Heracleum</taxon>
    </lineage>
</organism>
<keyword evidence="14" id="KW-1185">Reference proteome</keyword>
<reference evidence="13" key="2">
    <citation type="submission" date="2023-05" db="EMBL/GenBank/DDBJ databases">
        <authorList>
            <person name="Schelkunov M.I."/>
        </authorList>
    </citation>
    <scope>NUCLEOTIDE SEQUENCE</scope>
    <source>
        <strain evidence="13">Hsosn_3</strain>
        <tissue evidence="13">Leaf</tissue>
    </source>
</reference>
<comment type="caution">
    <text evidence="13">The sequence shown here is derived from an EMBL/GenBank/DDBJ whole genome shotgun (WGS) entry which is preliminary data.</text>
</comment>
<evidence type="ECO:0000256" key="1">
    <source>
        <dbReference type="ARBA" id="ARBA00004123"/>
    </source>
</evidence>
<sequence length="494" mass="54785">MAFSSSSSAASDQNKLQNEMKQQTTNPGKPCHQCRHKPRTFAVTCKNQNKPKNQRTNKPENQGKNKPENQGKNKPCTLVFCHECLVKRYGEKAEEVKLLEEWICPKCRGDCNCSCCMKKRGQEPTGILWYKAKAAGYSSVSELLHADGHENFGHVKNAKDNSTSLKKQGASGKGKEIVGVEGIVLDVQPLTAIPHHSYTMEEMNYPSGEEIKEVDEEAEDVTKGDAEIPQSLDPENPNSSAHQTTESPVLLLNVPFASISCEIAIPDSAHSIEKTIEEFADDISDFEDHPHVKDPMFPATFDGPQAIGITVEENSKLVRKIGLAENHAAGRKRLTYHTLPDSPEKRKATEEEIARVNQKIDKEANKKKSDELVALRNDVDQLTAMITGIDKNVALMSRDVTNISKNVRTQDTTTSFADHQDLVERVNLLQQSQDANRETQLHILSRVMAISKWLGISDDDVKKEEKKLVGTSCEVEADQKKDDGDDTPGLEGGM</sequence>
<evidence type="ECO:0000256" key="2">
    <source>
        <dbReference type="ARBA" id="ARBA00004496"/>
    </source>
</evidence>
<keyword evidence="9" id="KW-0539">Nucleus</keyword>
<dbReference type="AlphaFoldDB" id="A0AAD8GZB0"/>
<comment type="subcellular location">
    <subcellularLocation>
        <location evidence="2">Cytoplasm</location>
    </subcellularLocation>
    <subcellularLocation>
        <location evidence="1">Nucleus</location>
    </subcellularLocation>
</comment>
<reference evidence="13" key="1">
    <citation type="submission" date="2023-02" db="EMBL/GenBank/DDBJ databases">
        <title>Genome of toxic invasive species Heracleum sosnowskyi carries increased number of genes despite the absence of recent whole-genome duplications.</title>
        <authorList>
            <person name="Schelkunov M."/>
            <person name="Shtratnikova V."/>
            <person name="Makarenko M."/>
            <person name="Klepikova A."/>
            <person name="Omelchenko D."/>
            <person name="Novikova G."/>
            <person name="Obukhova E."/>
            <person name="Bogdanov V."/>
            <person name="Penin A."/>
            <person name="Logacheva M."/>
        </authorList>
    </citation>
    <scope>NUCLEOTIDE SEQUENCE</scope>
    <source>
        <strain evidence="13">Hsosn_3</strain>
        <tissue evidence="13">Leaf</tissue>
    </source>
</reference>
<keyword evidence="4" id="KW-1017">Isopeptide bond</keyword>
<feature type="compositionally biased region" description="Basic and acidic residues" evidence="11">
    <location>
        <begin position="57"/>
        <end position="71"/>
    </location>
</feature>
<evidence type="ECO:0000256" key="5">
    <source>
        <dbReference type="ARBA" id="ARBA00022553"/>
    </source>
</evidence>
<dbReference type="InterPro" id="IPR040221">
    <property type="entry name" value="CDCA7/CDA7L"/>
</dbReference>
<feature type="region of interest" description="Disordered" evidence="11">
    <location>
        <begin position="474"/>
        <end position="494"/>
    </location>
</feature>
<gene>
    <name evidence="13" type="ORF">POM88_050775</name>
</gene>
<keyword evidence="10" id="KW-0175">Coiled coil</keyword>
<keyword evidence="6" id="KW-0832">Ubl conjugation</keyword>
<evidence type="ECO:0000313" key="14">
    <source>
        <dbReference type="Proteomes" id="UP001237642"/>
    </source>
</evidence>
<evidence type="ECO:0000313" key="13">
    <source>
        <dbReference type="EMBL" id="KAK1357519.1"/>
    </source>
</evidence>
<keyword evidence="3" id="KW-0963">Cytoplasm</keyword>
<feature type="coiled-coil region" evidence="10">
    <location>
        <begin position="346"/>
        <end position="385"/>
    </location>
</feature>
<feature type="compositionally biased region" description="Low complexity" evidence="11">
    <location>
        <begin position="1"/>
        <end position="11"/>
    </location>
</feature>
<evidence type="ECO:0000256" key="10">
    <source>
        <dbReference type="SAM" id="Coils"/>
    </source>
</evidence>
<name>A0AAD8GZB0_9APIA</name>
<evidence type="ECO:0000256" key="7">
    <source>
        <dbReference type="ARBA" id="ARBA00023015"/>
    </source>
</evidence>
<feature type="domain" description="Zinc-finger" evidence="12">
    <location>
        <begin position="26"/>
        <end position="144"/>
    </location>
</feature>
<keyword evidence="5" id="KW-0597">Phosphoprotein</keyword>
<evidence type="ECO:0000256" key="11">
    <source>
        <dbReference type="SAM" id="MobiDB-lite"/>
    </source>
</evidence>
<keyword evidence="8" id="KW-0804">Transcription</keyword>
<dbReference type="PANTHER" id="PTHR31169:SF8">
    <property type="entry name" value="ZINC-FINGER DOMAIN OF MONOAMINE-OXIDASE A REPRESSOR R1 PROTEIN"/>
    <property type="match status" value="1"/>
</dbReference>
<protein>
    <recommendedName>
        <fullName evidence="12">Zinc-finger domain-containing protein</fullName>
    </recommendedName>
</protein>
<dbReference type="PANTHER" id="PTHR31169">
    <property type="entry name" value="OS05G0300700 PROTEIN"/>
    <property type="match status" value="1"/>
</dbReference>
<evidence type="ECO:0000256" key="6">
    <source>
        <dbReference type="ARBA" id="ARBA00022843"/>
    </source>
</evidence>
<dbReference type="GO" id="GO:0005634">
    <property type="term" value="C:nucleus"/>
    <property type="evidence" value="ECO:0007669"/>
    <property type="project" value="UniProtKB-SubCell"/>
</dbReference>
<feature type="region of interest" description="Disordered" evidence="11">
    <location>
        <begin position="1"/>
        <end position="71"/>
    </location>
</feature>
<keyword evidence="7" id="KW-0805">Transcription regulation</keyword>
<dbReference type="Proteomes" id="UP001237642">
    <property type="component" value="Unassembled WGS sequence"/>
</dbReference>
<dbReference type="GO" id="GO:0005737">
    <property type="term" value="C:cytoplasm"/>
    <property type="evidence" value="ECO:0007669"/>
    <property type="project" value="UniProtKB-SubCell"/>
</dbReference>
<dbReference type="EMBL" id="JAUIZM010000011">
    <property type="protein sequence ID" value="KAK1357519.1"/>
    <property type="molecule type" value="Genomic_DNA"/>
</dbReference>